<evidence type="ECO:0008006" key="4">
    <source>
        <dbReference type="Google" id="ProtNLM"/>
    </source>
</evidence>
<gene>
    <name evidence="2" type="ORF">QWY31_16360</name>
</gene>
<dbReference type="Proteomes" id="UP001168552">
    <property type="component" value="Unassembled WGS sequence"/>
</dbReference>
<dbReference type="EMBL" id="JAUHJS010000012">
    <property type="protein sequence ID" value="MDN4167085.1"/>
    <property type="molecule type" value="Genomic_DNA"/>
</dbReference>
<organism evidence="2 3">
    <name type="scientific">Shiella aurantiaca</name>
    <dbReference type="NCBI Taxonomy" id="3058365"/>
    <lineage>
        <taxon>Bacteria</taxon>
        <taxon>Pseudomonadati</taxon>
        <taxon>Bacteroidota</taxon>
        <taxon>Cytophagia</taxon>
        <taxon>Cytophagales</taxon>
        <taxon>Shiellaceae</taxon>
        <taxon>Shiella</taxon>
    </lineage>
</organism>
<proteinExistence type="predicted"/>
<dbReference type="RefSeq" id="WP_320005622.1">
    <property type="nucleotide sequence ID" value="NZ_JAUHJS010000012.1"/>
</dbReference>
<feature type="signal peptide" evidence="1">
    <location>
        <begin position="1"/>
        <end position="23"/>
    </location>
</feature>
<reference evidence="2" key="1">
    <citation type="submission" date="2023-06" db="EMBL/GenBank/DDBJ databases">
        <title>Cytophagales bacterium Strain LB-30, isolated from soil.</title>
        <authorList>
            <person name="Liu B."/>
        </authorList>
    </citation>
    <scope>NUCLEOTIDE SEQUENCE</scope>
    <source>
        <strain evidence="2">LB-30</strain>
    </source>
</reference>
<evidence type="ECO:0000313" key="2">
    <source>
        <dbReference type="EMBL" id="MDN4167085.1"/>
    </source>
</evidence>
<evidence type="ECO:0000256" key="1">
    <source>
        <dbReference type="SAM" id="SignalP"/>
    </source>
</evidence>
<protein>
    <recommendedName>
        <fullName evidence="4">Lipoprotein</fullName>
    </recommendedName>
</protein>
<sequence length="202" mass="23016">MRSIISKGTAYFLLFLFSCQPGALSPAEWDTYFALPENGYYQEQKMGDIKVAVAFRPSESLALQEMGGAIQKGSEWDSLLQKYSPYYYFVLHLSENDRELLYSPRNYPKYGELLQALSFRIHEFVKAKGSNGEEIPLVDYYFQPTYGMSSSNDILLVFEKQAARHSDDLTLILKDFGAGTGDHSFVFDVPHLENLPELSFTQ</sequence>
<name>A0ABT8F9G7_9BACT</name>
<dbReference type="PROSITE" id="PS51257">
    <property type="entry name" value="PROKAR_LIPOPROTEIN"/>
    <property type="match status" value="1"/>
</dbReference>
<evidence type="ECO:0000313" key="3">
    <source>
        <dbReference type="Proteomes" id="UP001168552"/>
    </source>
</evidence>
<accession>A0ABT8F9G7</accession>
<keyword evidence="1" id="KW-0732">Signal</keyword>
<keyword evidence="3" id="KW-1185">Reference proteome</keyword>
<comment type="caution">
    <text evidence="2">The sequence shown here is derived from an EMBL/GenBank/DDBJ whole genome shotgun (WGS) entry which is preliminary data.</text>
</comment>
<feature type="chain" id="PRO_5046280154" description="Lipoprotein" evidence="1">
    <location>
        <begin position="24"/>
        <end position="202"/>
    </location>
</feature>